<dbReference type="OrthoDB" id="420046at2759"/>
<dbReference type="InterPro" id="IPR000192">
    <property type="entry name" value="Aminotrans_V_dom"/>
</dbReference>
<dbReference type="InterPro" id="IPR015421">
    <property type="entry name" value="PyrdxlP-dep_Trfase_major"/>
</dbReference>
<feature type="compositionally biased region" description="Low complexity" evidence="1">
    <location>
        <begin position="753"/>
        <end position="763"/>
    </location>
</feature>
<organism evidence="3 4">
    <name type="scientific">Mesocestoides corti</name>
    <name type="common">Flatworm</name>
    <dbReference type="NCBI Taxonomy" id="53468"/>
    <lineage>
        <taxon>Eukaryota</taxon>
        <taxon>Metazoa</taxon>
        <taxon>Spiralia</taxon>
        <taxon>Lophotrochozoa</taxon>
        <taxon>Platyhelminthes</taxon>
        <taxon>Cestoda</taxon>
        <taxon>Eucestoda</taxon>
        <taxon>Cyclophyllidea</taxon>
        <taxon>Mesocestoididae</taxon>
        <taxon>Mesocestoides</taxon>
    </lineage>
</organism>
<dbReference type="Pfam" id="PF00266">
    <property type="entry name" value="Aminotran_5"/>
    <property type="match status" value="1"/>
</dbReference>
<dbReference type="InterPro" id="IPR015424">
    <property type="entry name" value="PyrdxlP-dep_Trfase"/>
</dbReference>
<sequence>MLEGSSATHRLASCHRQFYTLPQIPDLSHINSTFYRISSVATKSTVSEDPDETAHREFSTSEEFFDYINKSVIGYDRVFRGGFGDRRVVYCDYIASGRSLSFIEDFIYNEVLPNYGNTHTTTSVTSLQTTMYRYEAKDIVRNAVRAGDSDAVFFVGSGCTGAVHKLIHNLHLEKPPIVITGPFEHHSNMLPWRHLAAKIVRLNTDNSGNVSIHNLEEVLSTEQKMAKKLECSLIVCLAAASNVTGILVNVDRFSVLVHRYGGLVFWDYATAAPYVKIDMNPVVTGPDRDLVYKDAVYFSMHKFVGGVQTPGVLIAKKFLFKAGEKYPDGCGGGSVCFVRRKNQVYLQDVEEREDGGTPAIVESIRAGLVMQLKQAVTSEVIFAREEEIVKRAWEKFKPTNNLLVLGGDAATRLPIFSVIIRHVFPEISSITKDHDEQRPSDRVMFLHHTFVSALLNDLFGIQCRSGCVCAGPYAMDLLGIDEGLAKLYEDALVTRLVIHKLNISGLSSCRVSKCFDNSSREVLRPGFTRFSIPYFMSDEEANFILDAVCFVADYGWAFLPLYSYNASTGEWKHQRHDQFEDRQWLGHIKYTREGMVWRRGKPKAHGALPKDFQECLLAAKVELKHAVEFVRSAKVSPVSDDTASFDADSQKLRWFLLPCEAAAQMRGEIHLLAIPTGPSSPWKPGTMDPCTNSAVTTLFKEHPFEINPSIQAVRTTTSPPIALDSQASRVSTYIVHSQASTMSMTPRLRQRSPHSSSPQRAAPNVKGVLSSPNSLRNATKPHIIVSAHLPKQRNNNALPETYNRKNGSSVQIKFRSARTSAASSDAKVHEIDISGPMEFKQTPRRIRHLSPAFTENTSISNFRTEYRDNKSLWKTSFKKLDKPLALVSCTILLFSEPPKAKYKHVQVKVIMNYALLAHSFVNK</sequence>
<proteinExistence type="predicted"/>
<dbReference type="AlphaFoldDB" id="A0A0R3UGE0"/>
<dbReference type="STRING" id="53468.A0A0R3UGE0"/>
<name>A0A0R3UGE0_MESCO</name>
<dbReference type="Gene3D" id="3.90.1150.10">
    <property type="entry name" value="Aspartate Aminotransferase, domain 1"/>
    <property type="match status" value="1"/>
</dbReference>
<evidence type="ECO:0000256" key="1">
    <source>
        <dbReference type="SAM" id="MobiDB-lite"/>
    </source>
</evidence>
<gene>
    <name evidence="3" type="ORF">MCOS_LOCUS6284</name>
</gene>
<feature type="region of interest" description="Disordered" evidence="1">
    <location>
        <begin position="739"/>
        <end position="774"/>
    </location>
</feature>
<evidence type="ECO:0000313" key="3">
    <source>
        <dbReference type="EMBL" id="VDD80281.1"/>
    </source>
</evidence>
<keyword evidence="4" id="KW-1185">Reference proteome</keyword>
<feature type="domain" description="Aminotransferase class V" evidence="2">
    <location>
        <begin position="108"/>
        <end position="520"/>
    </location>
</feature>
<dbReference type="Proteomes" id="UP000267029">
    <property type="component" value="Unassembled WGS sequence"/>
</dbReference>
<dbReference type="InterPro" id="IPR015422">
    <property type="entry name" value="PyrdxlP-dep_Trfase_small"/>
</dbReference>
<dbReference type="SUPFAM" id="SSF53383">
    <property type="entry name" value="PLP-dependent transferases"/>
    <property type="match status" value="1"/>
</dbReference>
<accession>A0A0R3UGE0</accession>
<evidence type="ECO:0000313" key="4">
    <source>
        <dbReference type="Proteomes" id="UP000267029"/>
    </source>
</evidence>
<dbReference type="PANTHER" id="PTHR43686">
    <property type="entry name" value="SULFURTRANSFERASE-RELATED"/>
    <property type="match status" value="1"/>
</dbReference>
<dbReference type="PANTHER" id="PTHR43686:SF1">
    <property type="entry name" value="AMINOTRAN_5 DOMAIN-CONTAINING PROTEIN"/>
    <property type="match status" value="1"/>
</dbReference>
<evidence type="ECO:0000259" key="2">
    <source>
        <dbReference type="Pfam" id="PF00266"/>
    </source>
</evidence>
<dbReference type="Gene3D" id="3.40.640.10">
    <property type="entry name" value="Type I PLP-dependent aspartate aminotransferase-like (Major domain)"/>
    <property type="match status" value="1"/>
</dbReference>
<dbReference type="EMBL" id="UXSR01005249">
    <property type="protein sequence ID" value="VDD80281.1"/>
    <property type="molecule type" value="Genomic_DNA"/>
</dbReference>
<reference evidence="3 4" key="1">
    <citation type="submission" date="2018-10" db="EMBL/GenBank/DDBJ databases">
        <authorList>
            <consortium name="Pathogen Informatics"/>
        </authorList>
    </citation>
    <scope>NUCLEOTIDE SEQUENCE [LARGE SCALE GENOMIC DNA]</scope>
</reference>
<protein>
    <recommendedName>
        <fullName evidence="2">Aminotransferase class V domain-containing protein</fullName>
    </recommendedName>
</protein>